<evidence type="ECO:0000313" key="6">
    <source>
        <dbReference type="Proteomes" id="UP000289775"/>
    </source>
</evidence>
<dbReference type="PANTHER" id="PTHR46708">
    <property type="entry name" value="TENASCIN"/>
    <property type="match status" value="1"/>
</dbReference>
<comment type="caution">
    <text evidence="5">The sequence shown here is derived from an EMBL/GenBank/DDBJ whole genome shotgun (WGS) entry which is preliminary data.</text>
</comment>
<dbReference type="SUPFAM" id="SSF49265">
    <property type="entry name" value="Fibronectin type III"/>
    <property type="match status" value="3"/>
</dbReference>
<dbReference type="Pfam" id="PF00041">
    <property type="entry name" value="fn3"/>
    <property type="match status" value="2"/>
</dbReference>
<dbReference type="Gene3D" id="2.60.120.200">
    <property type="match status" value="3"/>
</dbReference>
<keyword evidence="6" id="KW-1185">Reference proteome</keyword>
<dbReference type="InterPro" id="IPR026444">
    <property type="entry name" value="Secre_tail"/>
</dbReference>
<dbReference type="OrthoDB" id="975384at2"/>
<dbReference type="Pfam" id="PF18962">
    <property type="entry name" value="Por_Secre_tail"/>
    <property type="match status" value="1"/>
</dbReference>
<keyword evidence="2" id="KW-0677">Repeat</keyword>
<sequence>MKKIILLIPFLLLGVLTTNAQCNAPTNAAVTEITSNSALLSWDAVSTGSEVQFYQTSFVEGTAEAIDGATTVTTSLASYYPLLPGTTYTAYVKSFCSGVWSDWTTGVTFTTTSCPAVQPPYTLDFETVTASLLPECTTSVAPSTPHWKTVTNPGFGFESGTLKYIPSNAIANSFLFTQGIALEAGTNYKISFRYGNNSTETTESIILTYGLSPTAEDAMPLYAATIDDAIPHTHDHFFTVEETGTYYIGFRAVSEANQGELYVDDFSIQQTVCGTPENAMASAVTYSSATITWEEATEGNISSTGYYFGYSTTNTPPDSPETITELSQDLSELEANTTYYAFVKNVCGDINSEWEVIEFTTPCVPVALPYTIDFESVDAPDFPECTAAFNLGTGNNWTTTNTPGNGFETNTLVYNTATEAANAVFVTAPVELEAATYYKVSFRYRNNSDTTTESFNLKFGTSPDPETWTGTLMSVTGINDGEEHQFVSPPFSPAAGVYYFGIQATSDASQGSLYIDDITITTWNCELPENPNITALSSDSATIEWSPAEGGTAIGYFYTYGTSSTPSEEDMAMTNELNVTFDELDADTTYYVFLRTLCGPVVGEWTPAMVFTTPCTETATVPYSQDFESATAPAIPACNSLATNSSNMWSTANNPGSGFETNTLQYTGTEANADSWYFTQGIELTAGTRYKVEYTYGNDSSEFTETLKVTLSTNPDPVTASQGGVLGNHSVTAATPATNEVNYITVQEDGVYYIGFNAQSEGGQGSIYVDNFSIEESSCGVPANLQVSDITDSSATLTWEGTTEGNSDPNVYQYAIGNTETPPAEGTQEGNFTTNFSELEPETTYYAFVRTQCGPIWSDWVMVSFTTEEELGIYENNFKGFAYYPNPTKNNITVSNTNIIDTVEVYNITGQLVLQQNINAEQAEINMNDLSAGAYFLTVHSGNNSKQIKVLKID</sequence>
<feature type="signal peptide" evidence="3">
    <location>
        <begin position="1"/>
        <end position="20"/>
    </location>
</feature>
<dbReference type="RefSeq" id="WP_129749423.1">
    <property type="nucleotide sequence ID" value="NZ_JUIW01000001.1"/>
</dbReference>
<gene>
    <name evidence="5" type="ORF">NU09_0245</name>
</gene>
<evidence type="ECO:0000313" key="5">
    <source>
        <dbReference type="EMBL" id="RYJ45653.1"/>
    </source>
</evidence>
<proteinExistence type="predicted"/>
<dbReference type="NCBIfam" id="TIGR04183">
    <property type="entry name" value="Por_Secre_tail"/>
    <property type="match status" value="1"/>
</dbReference>
<evidence type="ECO:0000256" key="2">
    <source>
        <dbReference type="ARBA" id="ARBA00022737"/>
    </source>
</evidence>
<evidence type="ECO:0000256" key="1">
    <source>
        <dbReference type="ARBA" id="ARBA00022729"/>
    </source>
</evidence>
<reference evidence="5 6" key="1">
    <citation type="submission" date="2014-12" db="EMBL/GenBank/DDBJ databases">
        <title>Genome sequence of Flavobacterium beibuense RSKm HC5.</title>
        <authorList>
            <person name="Kim J.F."/>
            <person name="Song J.Y."/>
            <person name="Kwak M.-J."/>
            <person name="Lee S.-W."/>
        </authorList>
    </citation>
    <scope>NUCLEOTIDE SEQUENCE [LARGE SCALE GENOMIC DNA]</scope>
    <source>
        <strain evidence="5 6">RSKm HC5</strain>
    </source>
</reference>
<name>A0A444WIG3_9FLAO</name>
<dbReference type="PANTHER" id="PTHR46708:SF2">
    <property type="entry name" value="FIBRONECTIN TYPE-III DOMAIN-CONTAINING PROTEIN"/>
    <property type="match status" value="1"/>
</dbReference>
<dbReference type="SMART" id="SM00060">
    <property type="entry name" value="FN3"/>
    <property type="match status" value="4"/>
</dbReference>
<dbReference type="InterPro" id="IPR036116">
    <property type="entry name" value="FN3_sf"/>
</dbReference>
<dbReference type="InterPro" id="IPR050991">
    <property type="entry name" value="ECM_Regulatory_Proteins"/>
</dbReference>
<dbReference type="InterPro" id="IPR003961">
    <property type="entry name" value="FN3_dom"/>
</dbReference>
<organism evidence="5 6">
    <name type="scientific">Flavobacterium beibuense</name>
    <dbReference type="NCBI Taxonomy" id="657326"/>
    <lineage>
        <taxon>Bacteria</taxon>
        <taxon>Pseudomonadati</taxon>
        <taxon>Bacteroidota</taxon>
        <taxon>Flavobacteriia</taxon>
        <taxon>Flavobacteriales</taxon>
        <taxon>Flavobacteriaceae</taxon>
        <taxon>Flavobacterium</taxon>
    </lineage>
</organism>
<feature type="chain" id="PRO_5019174605" evidence="3">
    <location>
        <begin position="21"/>
        <end position="954"/>
    </location>
</feature>
<evidence type="ECO:0000256" key="3">
    <source>
        <dbReference type="SAM" id="SignalP"/>
    </source>
</evidence>
<dbReference type="InterPro" id="IPR013783">
    <property type="entry name" value="Ig-like_fold"/>
</dbReference>
<dbReference type="Proteomes" id="UP000289775">
    <property type="component" value="Unassembled WGS sequence"/>
</dbReference>
<feature type="domain" description="Fibronectin type-III" evidence="4">
    <location>
        <begin position="781"/>
        <end position="870"/>
    </location>
</feature>
<dbReference type="CDD" id="cd00063">
    <property type="entry name" value="FN3"/>
    <property type="match status" value="4"/>
</dbReference>
<protein>
    <submittedName>
        <fullName evidence="5">Fibronectin type III domain protein</fullName>
    </submittedName>
</protein>
<evidence type="ECO:0000259" key="4">
    <source>
        <dbReference type="PROSITE" id="PS50853"/>
    </source>
</evidence>
<dbReference type="PROSITE" id="PS50853">
    <property type="entry name" value="FN3"/>
    <property type="match status" value="4"/>
</dbReference>
<feature type="domain" description="Fibronectin type-III" evidence="4">
    <location>
        <begin position="527"/>
        <end position="616"/>
    </location>
</feature>
<dbReference type="Gene3D" id="2.60.40.10">
    <property type="entry name" value="Immunoglobulins"/>
    <property type="match status" value="4"/>
</dbReference>
<feature type="domain" description="Fibronectin type-III" evidence="4">
    <location>
        <begin position="275"/>
        <end position="366"/>
    </location>
</feature>
<dbReference type="EMBL" id="JUIW01000001">
    <property type="protein sequence ID" value="RYJ45653.1"/>
    <property type="molecule type" value="Genomic_DNA"/>
</dbReference>
<accession>A0A444WIG3</accession>
<feature type="domain" description="Fibronectin type-III" evidence="4">
    <location>
        <begin position="24"/>
        <end position="114"/>
    </location>
</feature>
<dbReference type="AlphaFoldDB" id="A0A444WIG3"/>
<keyword evidence="1 3" id="KW-0732">Signal</keyword>